<evidence type="ECO:0000313" key="10">
    <source>
        <dbReference type="Proteomes" id="UP000029844"/>
    </source>
</evidence>
<feature type="transmembrane region" description="Helical" evidence="8">
    <location>
        <begin position="179"/>
        <end position="197"/>
    </location>
</feature>
<feature type="transmembrane region" description="Helical" evidence="8">
    <location>
        <begin position="209"/>
        <end position="231"/>
    </location>
</feature>
<sequence length="285" mass="30719">MLIYFIALLPVLGWGFMPIIANLRKSTPEEQLLGTSISALLFAFVLFWILSPEITSLSFIVSFVSGIFWSFGQLLQFKGIAASSVAKAMPISNGTQLIGATLFAVLVFQEWQTMTAVVIGIFAVILILIGVVMTGFQKRGNHITESVSIHVYGIVILSSFFLTLYVVTNQLFHVTGFSIILPQAIGMLTCAIGINLAKKSTISSKNVAFNLMTGLSWSIANLGMFLATAVLGVATSFSISQACVIVATIGGILIFKQKKNLLEWGFIISGIVLIMIGVVLLSILK</sequence>
<dbReference type="GO" id="GO:0012505">
    <property type="term" value="C:endomembrane system"/>
    <property type="evidence" value="ECO:0007669"/>
    <property type="project" value="UniProtKB-SubCell"/>
</dbReference>
<keyword evidence="4 9" id="KW-0813">Transport</keyword>
<dbReference type="CDD" id="cd23110">
    <property type="entry name" value="GRP"/>
    <property type="match status" value="1"/>
</dbReference>
<keyword evidence="6 8" id="KW-1133">Transmembrane helix</keyword>
<dbReference type="RefSeq" id="WP_036088237.1">
    <property type="nucleotide sequence ID" value="NZ_CBCSHQ010000009.1"/>
</dbReference>
<comment type="similarity">
    <text evidence="3">Belongs to the GRP transporter (TC 2.A.7.5) family.</text>
</comment>
<dbReference type="GO" id="GO:0030313">
    <property type="term" value="C:cell envelope"/>
    <property type="evidence" value="ECO:0007669"/>
    <property type="project" value="UniProtKB-SubCell"/>
</dbReference>
<evidence type="ECO:0000256" key="8">
    <source>
        <dbReference type="SAM" id="Phobius"/>
    </source>
</evidence>
<dbReference type="EMBL" id="JNFA01000031">
    <property type="protein sequence ID" value="KGL37530.1"/>
    <property type="molecule type" value="Genomic_DNA"/>
</dbReference>
<dbReference type="Proteomes" id="UP000029844">
    <property type="component" value="Unassembled WGS sequence"/>
</dbReference>
<feature type="transmembrane region" description="Helical" evidence="8">
    <location>
        <begin position="147"/>
        <end position="167"/>
    </location>
</feature>
<dbReference type="PANTHER" id="PTHR16119:SF17">
    <property type="entry name" value="TRANSMEMBRANE PROTEIN 144"/>
    <property type="match status" value="1"/>
</dbReference>
<dbReference type="GO" id="GO:0016020">
    <property type="term" value="C:membrane"/>
    <property type="evidence" value="ECO:0007669"/>
    <property type="project" value="InterPro"/>
</dbReference>
<feature type="transmembrane region" description="Helical" evidence="8">
    <location>
        <begin position="114"/>
        <end position="135"/>
    </location>
</feature>
<organism evidence="9 10">
    <name type="scientific">Listeria booriae</name>
    <dbReference type="NCBI Taxonomy" id="1552123"/>
    <lineage>
        <taxon>Bacteria</taxon>
        <taxon>Bacillati</taxon>
        <taxon>Bacillota</taxon>
        <taxon>Bacilli</taxon>
        <taxon>Bacillales</taxon>
        <taxon>Listeriaceae</taxon>
        <taxon>Listeria</taxon>
    </lineage>
</organism>
<dbReference type="GO" id="GO:0015144">
    <property type="term" value="F:carbohydrate transmembrane transporter activity"/>
    <property type="evidence" value="ECO:0007669"/>
    <property type="project" value="InterPro"/>
</dbReference>
<feature type="transmembrane region" description="Helical" evidence="8">
    <location>
        <begin position="32"/>
        <end position="50"/>
    </location>
</feature>
<dbReference type="SUPFAM" id="SSF103481">
    <property type="entry name" value="Multidrug resistance efflux transporter EmrE"/>
    <property type="match status" value="1"/>
</dbReference>
<dbReference type="STRING" id="1552123.EP57_15995"/>
<evidence type="ECO:0000256" key="2">
    <source>
        <dbReference type="ARBA" id="ARBA00004196"/>
    </source>
</evidence>
<keyword evidence="4 9" id="KW-0762">Sugar transport</keyword>
<dbReference type="InterPro" id="IPR010651">
    <property type="entry name" value="Sugar_transport"/>
</dbReference>
<dbReference type="OrthoDB" id="1452595at2"/>
<feature type="transmembrane region" description="Helical" evidence="8">
    <location>
        <begin position="237"/>
        <end position="255"/>
    </location>
</feature>
<reference evidence="9 10" key="1">
    <citation type="submission" date="2014-05" db="EMBL/GenBank/DDBJ databases">
        <title>Novel Listeriaceae from food processing environments.</title>
        <authorList>
            <person name="den Bakker H.C."/>
        </authorList>
    </citation>
    <scope>NUCLEOTIDE SEQUENCE [LARGE SCALE GENOMIC DNA]</scope>
    <source>
        <strain evidence="9 10">FSL A5-0281</strain>
    </source>
</reference>
<gene>
    <name evidence="9" type="ORF">EP57_15995</name>
</gene>
<name>A0A099W0H7_9LIST</name>
<feature type="transmembrane region" description="Helical" evidence="8">
    <location>
        <begin position="262"/>
        <end position="284"/>
    </location>
</feature>
<evidence type="ECO:0000256" key="3">
    <source>
        <dbReference type="ARBA" id="ARBA00006117"/>
    </source>
</evidence>
<dbReference type="GeneID" id="58718834"/>
<comment type="subcellular location">
    <subcellularLocation>
        <location evidence="2">Cell envelope</location>
    </subcellularLocation>
    <subcellularLocation>
        <location evidence="1">Endomembrane system</location>
        <topology evidence="1">Multi-pass membrane protein</topology>
    </subcellularLocation>
</comment>
<dbReference type="Pfam" id="PF06800">
    <property type="entry name" value="Sugar_transport"/>
    <property type="match status" value="1"/>
</dbReference>
<keyword evidence="7 8" id="KW-0472">Membrane</keyword>
<evidence type="ECO:0000313" key="9">
    <source>
        <dbReference type="EMBL" id="KGL37530.1"/>
    </source>
</evidence>
<comment type="caution">
    <text evidence="9">The sequence shown here is derived from an EMBL/GenBank/DDBJ whole genome shotgun (WGS) entry which is preliminary data.</text>
</comment>
<keyword evidence="10" id="KW-1185">Reference proteome</keyword>
<feature type="transmembrane region" description="Helical" evidence="8">
    <location>
        <begin position="56"/>
        <end position="76"/>
    </location>
</feature>
<evidence type="ECO:0000256" key="1">
    <source>
        <dbReference type="ARBA" id="ARBA00004127"/>
    </source>
</evidence>
<proteinExistence type="inferred from homology"/>
<evidence type="ECO:0000256" key="5">
    <source>
        <dbReference type="ARBA" id="ARBA00022692"/>
    </source>
</evidence>
<keyword evidence="5 8" id="KW-0812">Transmembrane</keyword>
<dbReference type="InterPro" id="IPR037185">
    <property type="entry name" value="EmrE-like"/>
</dbReference>
<protein>
    <submittedName>
        <fullName evidence="9">Sugar transporter</fullName>
    </submittedName>
</protein>
<dbReference type="AlphaFoldDB" id="A0A099W0H7"/>
<accession>A0A099W0H7</accession>
<evidence type="ECO:0000256" key="6">
    <source>
        <dbReference type="ARBA" id="ARBA00022989"/>
    </source>
</evidence>
<evidence type="ECO:0000256" key="4">
    <source>
        <dbReference type="ARBA" id="ARBA00022597"/>
    </source>
</evidence>
<evidence type="ECO:0000256" key="7">
    <source>
        <dbReference type="ARBA" id="ARBA00023136"/>
    </source>
</evidence>
<dbReference type="PANTHER" id="PTHR16119">
    <property type="entry name" value="TRANSMEMBRANE PROTEIN 144"/>
    <property type="match status" value="1"/>
</dbReference>
<dbReference type="eggNOG" id="COG4975">
    <property type="taxonomic scope" value="Bacteria"/>
</dbReference>
<feature type="transmembrane region" description="Helical" evidence="8">
    <location>
        <begin position="6"/>
        <end position="23"/>
    </location>
</feature>